<accession>A0A2T8JD66</accession>
<reference evidence="1" key="1">
    <citation type="submission" date="2018-04" db="EMBL/GenBank/DDBJ databases">
        <title>WGS assembly of Panicum hallii.</title>
        <authorList>
            <person name="Lovell J."/>
            <person name="Jenkins J."/>
            <person name="Lowry D."/>
            <person name="Mamidi S."/>
            <person name="Sreedasyam A."/>
            <person name="Weng X."/>
            <person name="Barry K."/>
            <person name="Bonette J."/>
            <person name="Campitelli B."/>
            <person name="Daum C."/>
            <person name="Gordon S."/>
            <person name="Gould B."/>
            <person name="Lipzen A."/>
            <person name="Macqueen A."/>
            <person name="Palacio-Mejia J."/>
            <person name="Plott C."/>
            <person name="Shakirov E."/>
            <person name="Shu S."/>
            <person name="Yoshinaga Y."/>
            <person name="Zane M."/>
            <person name="Rokhsar D."/>
            <person name="Grimwood J."/>
            <person name="Schmutz J."/>
            <person name="Juenger T."/>
        </authorList>
    </citation>
    <scope>NUCLEOTIDE SEQUENCE [LARGE SCALE GENOMIC DNA]</scope>
    <source>
        <strain evidence="1">FIL2</strain>
    </source>
</reference>
<dbReference type="EMBL" id="CM008049">
    <property type="protein sequence ID" value="PVH47866.1"/>
    <property type="molecule type" value="Genomic_DNA"/>
</dbReference>
<proteinExistence type="predicted"/>
<dbReference type="Gramene" id="PVH47866">
    <property type="protein sequence ID" value="PVH47866"/>
    <property type="gene ID" value="PAHAL_4G173300"/>
</dbReference>
<protein>
    <submittedName>
        <fullName evidence="1">Uncharacterized protein</fullName>
    </submittedName>
</protein>
<dbReference type="Proteomes" id="UP000243499">
    <property type="component" value="Chromosome 4"/>
</dbReference>
<name>A0A2T8JD66_9POAL</name>
<evidence type="ECO:0000313" key="1">
    <source>
        <dbReference type="EMBL" id="PVH47866.1"/>
    </source>
</evidence>
<dbReference type="AlphaFoldDB" id="A0A2T8JD66"/>
<sequence length="51" mass="6171">MLSSHYTAYYIRCCWKRGLQHSQFIPRFNIVLPIPPVDLLSLACWFKQWRS</sequence>
<organism evidence="1">
    <name type="scientific">Panicum hallii</name>
    <dbReference type="NCBI Taxonomy" id="206008"/>
    <lineage>
        <taxon>Eukaryota</taxon>
        <taxon>Viridiplantae</taxon>
        <taxon>Streptophyta</taxon>
        <taxon>Embryophyta</taxon>
        <taxon>Tracheophyta</taxon>
        <taxon>Spermatophyta</taxon>
        <taxon>Magnoliopsida</taxon>
        <taxon>Liliopsida</taxon>
        <taxon>Poales</taxon>
        <taxon>Poaceae</taxon>
        <taxon>PACMAD clade</taxon>
        <taxon>Panicoideae</taxon>
        <taxon>Panicodae</taxon>
        <taxon>Paniceae</taxon>
        <taxon>Panicinae</taxon>
        <taxon>Panicum</taxon>
        <taxon>Panicum sect. Panicum</taxon>
    </lineage>
</organism>
<gene>
    <name evidence="1" type="ORF">PAHAL_4G173300</name>
</gene>